<dbReference type="GO" id="GO:0005886">
    <property type="term" value="C:plasma membrane"/>
    <property type="evidence" value="ECO:0007669"/>
    <property type="project" value="TreeGrafter"/>
</dbReference>
<feature type="transmembrane region" description="Helical" evidence="3">
    <location>
        <begin position="59"/>
        <end position="76"/>
    </location>
</feature>
<dbReference type="Pfam" id="PF00990">
    <property type="entry name" value="GGDEF"/>
    <property type="match status" value="1"/>
</dbReference>
<feature type="transmembrane region" description="Helical" evidence="3">
    <location>
        <begin position="142"/>
        <end position="161"/>
    </location>
</feature>
<dbReference type="EC" id="2.7.7.65" evidence="1"/>
<keyword evidence="3" id="KW-0812">Transmembrane</keyword>
<feature type="transmembrane region" description="Helical" evidence="3">
    <location>
        <begin position="168"/>
        <end position="188"/>
    </location>
</feature>
<comment type="catalytic activity">
    <reaction evidence="2">
        <text>2 GTP = 3',3'-c-di-GMP + 2 diphosphate</text>
        <dbReference type="Rhea" id="RHEA:24898"/>
        <dbReference type="ChEBI" id="CHEBI:33019"/>
        <dbReference type="ChEBI" id="CHEBI:37565"/>
        <dbReference type="ChEBI" id="CHEBI:58805"/>
        <dbReference type="EC" id="2.7.7.65"/>
    </reaction>
</comment>
<protein>
    <recommendedName>
        <fullName evidence="1">diguanylate cyclase</fullName>
        <ecNumber evidence="1">2.7.7.65</ecNumber>
    </recommendedName>
</protein>
<dbReference type="PANTHER" id="PTHR45138:SF9">
    <property type="entry name" value="DIGUANYLATE CYCLASE DGCM-RELATED"/>
    <property type="match status" value="1"/>
</dbReference>
<dbReference type="InterPro" id="IPR043128">
    <property type="entry name" value="Rev_trsase/Diguanyl_cyclase"/>
</dbReference>
<sequence>MFVPDDVTQNASDDSAEERLLLRRDIAGLLAQRPRAVRLPAALEQRFEQETGSERSRHLVLRTLVALILVNFFLVSDRFMTPDIMTQARIVRLGIITPVGIAVALMIRRGIAPAFREFLMALVTVVTGLGLLYLVLRSAHPQAIYYHHGLILVLAYANNVVVLRFRAALAVSVLLSACYIGAIPFFALPLPVTVAAHYTLSLVATAGITLFANYGLEQGQRYSYLVGLRERLRGDALVEANTRLAELSCLDPMTGIANRRGLMAHLEELWNASVSWPVAIVVIDVDRFKLYNDRYGHLLGDTCLKRIAGALRATLRHQGDLVARFGGEEFVVVLPDTSVEEALAIAERMLREVQDLAITHSDGGEAGVVTISAGVCVAWSGEGGSPLEVIEWADRALYQAKERGRNRVVLSEQAGYSPDGGNGG</sequence>
<dbReference type="SUPFAM" id="SSF55073">
    <property type="entry name" value="Nucleotide cyclase"/>
    <property type="match status" value="1"/>
</dbReference>
<keyword evidence="6" id="KW-1185">Reference proteome</keyword>
<dbReference type="InterPro" id="IPR000160">
    <property type="entry name" value="GGDEF_dom"/>
</dbReference>
<evidence type="ECO:0000256" key="1">
    <source>
        <dbReference type="ARBA" id="ARBA00012528"/>
    </source>
</evidence>
<dbReference type="FunFam" id="3.30.70.270:FF:000001">
    <property type="entry name" value="Diguanylate cyclase domain protein"/>
    <property type="match status" value="1"/>
</dbReference>
<dbReference type="CDD" id="cd01949">
    <property type="entry name" value="GGDEF"/>
    <property type="match status" value="1"/>
</dbReference>
<gene>
    <name evidence="5" type="ORF">AU468_04855</name>
</gene>
<dbReference type="GO" id="GO:0052621">
    <property type="term" value="F:diguanylate cyclase activity"/>
    <property type="evidence" value="ECO:0007669"/>
    <property type="project" value="UniProtKB-EC"/>
</dbReference>
<dbReference type="PROSITE" id="PS50887">
    <property type="entry name" value="GGDEF"/>
    <property type="match status" value="1"/>
</dbReference>
<dbReference type="Gene3D" id="3.30.70.270">
    <property type="match status" value="1"/>
</dbReference>
<evidence type="ECO:0000256" key="2">
    <source>
        <dbReference type="ARBA" id="ARBA00034247"/>
    </source>
</evidence>
<proteinExistence type="predicted"/>
<keyword evidence="3" id="KW-0472">Membrane</keyword>
<dbReference type="EMBL" id="LPWH01000051">
    <property type="protein sequence ID" value="POR03996.1"/>
    <property type="molecule type" value="Genomic_DNA"/>
</dbReference>
<dbReference type="InterPro" id="IPR029787">
    <property type="entry name" value="Nucleotide_cyclase"/>
</dbReference>
<dbReference type="Proteomes" id="UP000237350">
    <property type="component" value="Unassembled WGS sequence"/>
</dbReference>
<dbReference type="RefSeq" id="WP_181015374.1">
    <property type="nucleotide sequence ID" value="NZ_LPWH01000051.1"/>
</dbReference>
<evidence type="ECO:0000313" key="6">
    <source>
        <dbReference type="Proteomes" id="UP000237350"/>
    </source>
</evidence>
<feature type="transmembrane region" description="Helical" evidence="3">
    <location>
        <begin position="118"/>
        <end position="136"/>
    </location>
</feature>
<accession>A0A2S4JWX7</accession>
<reference evidence="6" key="1">
    <citation type="submission" date="2015-12" db="EMBL/GenBank/DDBJ databases">
        <authorList>
            <person name="Lodha T.D."/>
            <person name="Chintalapati S."/>
            <person name="Chintalapati V.R."/>
            <person name="Sravanthi T."/>
        </authorList>
    </citation>
    <scope>NUCLEOTIDE SEQUENCE [LARGE SCALE GENOMIC DNA]</scope>
    <source>
        <strain evidence="6">JC133</strain>
    </source>
</reference>
<feature type="domain" description="GGDEF" evidence="4">
    <location>
        <begin position="276"/>
        <end position="413"/>
    </location>
</feature>
<dbReference type="AlphaFoldDB" id="A0A2S4JWX7"/>
<dbReference type="NCBIfam" id="TIGR00254">
    <property type="entry name" value="GGDEF"/>
    <property type="match status" value="1"/>
</dbReference>
<name>A0A2S4JWX7_9SPIO</name>
<evidence type="ECO:0000256" key="3">
    <source>
        <dbReference type="SAM" id="Phobius"/>
    </source>
</evidence>
<feature type="transmembrane region" description="Helical" evidence="3">
    <location>
        <begin position="88"/>
        <end position="106"/>
    </location>
</feature>
<evidence type="ECO:0000313" key="5">
    <source>
        <dbReference type="EMBL" id="POR03996.1"/>
    </source>
</evidence>
<dbReference type="PANTHER" id="PTHR45138">
    <property type="entry name" value="REGULATORY COMPONENTS OF SENSORY TRANSDUCTION SYSTEM"/>
    <property type="match status" value="1"/>
</dbReference>
<keyword evidence="3" id="KW-1133">Transmembrane helix</keyword>
<comment type="caution">
    <text evidence="5">The sequence shown here is derived from an EMBL/GenBank/DDBJ whole genome shotgun (WGS) entry which is preliminary data.</text>
</comment>
<dbReference type="InterPro" id="IPR050469">
    <property type="entry name" value="Diguanylate_Cyclase"/>
</dbReference>
<dbReference type="SMART" id="SM00267">
    <property type="entry name" value="GGDEF"/>
    <property type="match status" value="1"/>
</dbReference>
<feature type="transmembrane region" description="Helical" evidence="3">
    <location>
        <begin position="194"/>
        <end position="216"/>
    </location>
</feature>
<organism evidence="5 6">
    <name type="scientific">Alkalispirochaeta sphaeroplastigenens</name>
    <dbReference type="NCBI Taxonomy" id="1187066"/>
    <lineage>
        <taxon>Bacteria</taxon>
        <taxon>Pseudomonadati</taxon>
        <taxon>Spirochaetota</taxon>
        <taxon>Spirochaetia</taxon>
        <taxon>Spirochaetales</taxon>
        <taxon>Spirochaetaceae</taxon>
        <taxon>Alkalispirochaeta</taxon>
    </lineage>
</organism>
<evidence type="ECO:0000259" key="4">
    <source>
        <dbReference type="PROSITE" id="PS50887"/>
    </source>
</evidence>
<dbReference type="GO" id="GO:0043709">
    <property type="term" value="P:cell adhesion involved in single-species biofilm formation"/>
    <property type="evidence" value="ECO:0007669"/>
    <property type="project" value="TreeGrafter"/>
</dbReference>
<dbReference type="GO" id="GO:1902201">
    <property type="term" value="P:negative regulation of bacterial-type flagellum-dependent cell motility"/>
    <property type="evidence" value="ECO:0007669"/>
    <property type="project" value="TreeGrafter"/>
</dbReference>